<dbReference type="PANTHER" id="PTHR43394:SF1">
    <property type="entry name" value="ATP-BINDING CASSETTE SUB-FAMILY B MEMBER 10, MITOCHONDRIAL"/>
    <property type="match status" value="1"/>
</dbReference>
<dbReference type="Proteomes" id="UP001321786">
    <property type="component" value="Chromosome"/>
</dbReference>
<gene>
    <name evidence="12" type="ORF">HLPR_21470</name>
</gene>
<dbReference type="InterPro" id="IPR003593">
    <property type="entry name" value="AAA+_ATPase"/>
</dbReference>
<feature type="transmembrane region" description="Helical" evidence="9">
    <location>
        <begin position="399"/>
        <end position="422"/>
    </location>
</feature>
<evidence type="ECO:0000259" key="11">
    <source>
        <dbReference type="PROSITE" id="PS50929"/>
    </source>
</evidence>
<evidence type="ECO:0000256" key="2">
    <source>
        <dbReference type="ARBA" id="ARBA00022448"/>
    </source>
</evidence>
<dbReference type="SMART" id="SM00382">
    <property type="entry name" value="AAA"/>
    <property type="match status" value="1"/>
</dbReference>
<feature type="transmembrane region" description="Helical" evidence="9">
    <location>
        <begin position="7"/>
        <end position="26"/>
    </location>
</feature>
<feature type="domain" description="ABC transporter" evidence="10">
    <location>
        <begin position="497"/>
        <end position="732"/>
    </location>
</feature>
<evidence type="ECO:0000256" key="4">
    <source>
        <dbReference type="ARBA" id="ARBA00022692"/>
    </source>
</evidence>
<evidence type="ECO:0000259" key="10">
    <source>
        <dbReference type="PROSITE" id="PS50893"/>
    </source>
</evidence>
<evidence type="ECO:0000256" key="8">
    <source>
        <dbReference type="ARBA" id="ARBA00023136"/>
    </source>
</evidence>
<dbReference type="GO" id="GO:0015421">
    <property type="term" value="F:ABC-type oligopeptide transporter activity"/>
    <property type="evidence" value="ECO:0007669"/>
    <property type="project" value="TreeGrafter"/>
</dbReference>
<sequence>MIKLKSYLKPFILMILITIGLVFIQAQMDLSLPGYLSDIVNSGIQSGGIEENIPKILAKEDMDKVLLFSNEKEKDIILRDYIYIGSKKDLVEKYIGEYSILSKNTNVYIIGEISESEDQILYNSISKKFNMVVGIKEKIDSGENISFGKITFPKGTDIFNIFKQMPDDKRILITKNIFSQMDKIDENIFSQMNLKAIKSYYDYLGVDTKKIQTSYILKIGSIMILITVIGALSSILVGFFASKVAAGVAKNLRRDLFSKILSFTNNEFDKFSTASLITRSTNDITQVQTILVMMIRMMFYAPLMGIGGVIKALNKSTSMSWIIALAVIVLLGFILVTFSIVMPRFKKIQKTLDKINLITREHLSGMMVIRAFNNQNFEEDRFDKTNRELTNLNLFVNRVMALLFPIMMFIMNGAMVLIIWVGAHNIANSAMQVGDMIAFMQYAMQIIMAFLMLSMLFIMVPRASVSATRIAEVIETKVSIKNPENPKKFPKTNGANIVFENVYFKYDGAKEYMLKDISFIAKKGETTAIIGSTGSGKTTLVNLITRFYDTSKGKITIKDRLITEVSQSDLRELIGYIPQKSMLFSGTVKSNLIYGNNNASEELINNSIRIAQATDFISEDELGIKKEISQGAQNISGGQKQRLSIARALVKDAEIYIFDDSFSALDYKTDASLRSDLREIVENKTVLIIAQRISTIKNADQIIVLDDGEIVGKGRHIELMKECLTYREIANSQLSKEEL</sequence>
<proteinExistence type="predicted"/>
<protein>
    <submittedName>
        <fullName evidence="12">ABC transporter ATP-binding protein</fullName>
    </submittedName>
</protein>
<keyword evidence="2" id="KW-0813">Transport</keyword>
<keyword evidence="13" id="KW-1185">Reference proteome</keyword>
<dbReference type="PROSITE" id="PS00211">
    <property type="entry name" value="ABC_TRANSPORTER_1"/>
    <property type="match status" value="1"/>
</dbReference>
<evidence type="ECO:0000256" key="3">
    <source>
        <dbReference type="ARBA" id="ARBA00022475"/>
    </source>
</evidence>
<dbReference type="GO" id="GO:0005524">
    <property type="term" value="F:ATP binding"/>
    <property type="evidence" value="ECO:0007669"/>
    <property type="project" value="UniProtKB-KW"/>
</dbReference>
<evidence type="ECO:0000256" key="9">
    <source>
        <dbReference type="SAM" id="Phobius"/>
    </source>
</evidence>
<reference evidence="12 13" key="1">
    <citation type="submission" date="2023-08" db="EMBL/GenBank/DDBJ databases">
        <title>Helicovermis profunda gen. nov., sp. nov., a novel mesophilic, fermentative bacterium within the Bacillota from a deep-sea hydrothermal vent chimney.</title>
        <authorList>
            <person name="Miyazaki U."/>
            <person name="Mizutani D."/>
            <person name="Hashimoto Y."/>
            <person name="Tame A."/>
            <person name="Sawayama S."/>
            <person name="Miyazaki J."/>
            <person name="Takai K."/>
            <person name="Nakagawa S."/>
        </authorList>
    </citation>
    <scope>NUCLEOTIDE SEQUENCE [LARGE SCALE GENOMIC DNA]</scope>
    <source>
        <strain evidence="12 13">S502</strain>
    </source>
</reference>
<keyword evidence="4 9" id="KW-0812">Transmembrane</keyword>
<dbReference type="InterPro" id="IPR003439">
    <property type="entry name" value="ABC_transporter-like_ATP-bd"/>
</dbReference>
<evidence type="ECO:0000256" key="1">
    <source>
        <dbReference type="ARBA" id="ARBA00004651"/>
    </source>
</evidence>
<evidence type="ECO:0000313" key="12">
    <source>
        <dbReference type="EMBL" id="BEP29816.1"/>
    </source>
</evidence>
<dbReference type="InterPro" id="IPR011527">
    <property type="entry name" value="ABC1_TM_dom"/>
</dbReference>
<dbReference type="InterPro" id="IPR027417">
    <property type="entry name" value="P-loop_NTPase"/>
</dbReference>
<dbReference type="Gene3D" id="1.20.1560.10">
    <property type="entry name" value="ABC transporter type 1, transmembrane domain"/>
    <property type="match status" value="1"/>
</dbReference>
<dbReference type="FunFam" id="3.40.50.300:FF:000854">
    <property type="entry name" value="Multidrug ABC transporter ATP-binding protein"/>
    <property type="match status" value="1"/>
</dbReference>
<comment type="subcellular location">
    <subcellularLocation>
        <location evidence="1">Cell membrane</location>
        <topology evidence="1">Multi-pass membrane protein</topology>
    </subcellularLocation>
</comment>
<feature type="transmembrane region" description="Helical" evidence="9">
    <location>
        <begin position="442"/>
        <end position="460"/>
    </location>
</feature>
<dbReference type="RefSeq" id="WP_338535429.1">
    <property type="nucleotide sequence ID" value="NZ_AP028654.1"/>
</dbReference>
<dbReference type="InterPro" id="IPR039421">
    <property type="entry name" value="Type_1_exporter"/>
</dbReference>
<keyword evidence="6 12" id="KW-0067">ATP-binding</keyword>
<dbReference type="AlphaFoldDB" id="A0AAU9E568"/>
<feature type="transmembrane region" description="Helical" evidence="9">
    <location>
        <begin position="289"/>
        <end position="313"/>
    </location>
</feature>
<accession>A0AAU9E568</accession>
<dbReference type="KEGG" id="hprf:HLPR_21470"/>
<dbReference type="InterPro" id="IPR017871">
    <property type="entry name" value="ABC_transporter-like_CS"/>
</dbReference>
<dbReference type="PROSITE" id="PS50893">
    <property type="entry name" value="ABC_TRANSPORTER_2"/>
    <property type="match status" value="1"/>
</dbReference>
<dbReference type="Gene3D" id="3.40.50.300">
    <property type="entry name" value="P-loop containing nucleotide triphosphate hydrolases"/>
    <property type="match status" value="1"/>
</dbReference>
<dbReference type="EMBL" id="AP028654">
    <property type="protein sequence ID" value="BEP29816.1"/>
    <property type="molecule type" value="Genomic_DNA"/>
</dbReference>
<dbReference type="GO" id="GO:0005886">
    <property type="term" value="C:plasma membrane"/>
    <property type="evidence" value="ECO:0007669"/>
    <property type="project" value="UniProtKB-SubCell"/>
</dbReference>
<evidence type="ECO:0000256" key="7">
    <source>
        <dbReference type="ARBA" id="ARBA00022989"/>
    </source>
</evidence>
<dbReference type="SUPFAM" id="SSF52540">
    <property type="entry name" value="P-loop containing nucleoside triphosphate hydrolases"/>
    <property type="match status" value="1"/>
</dbReference>
<keyword evidence="5" id="KW-0547">Nucleotide-binding</keyword>
<dbReference type="Pfam" id="PF00005">
    <property type="entry name" value="ABC_tran"/>
    <property type="match status" value="1"/>
</dbReference>
<name>A0AAU9E568_9FIRM</name>
<organism evidence="12 13">
    <name type="scientific">Helicovermis profundi</name>
    <dbReference type="NCBI Taxonomy" id="3065157"/>
    <lineage>
        <taxon>Bacteria</taxon>
        <taxon>Bacillati</taxon>
        <taxon>Bacillota</taxon>
        <taxon>Clostridia</taxon>
        <taxon>Helicovermis</taxon>
    </lineage>
</organism>
<evidence type="ECO:0000256" key="5">
    <source>
        <dbReference type="ARBA" id="ARBA00022741"/>
    </source>
</evidence>
<dbReference type="PROSITE" id="PS50929">
    <property type="entry name" value="ABC_TM1F"/>
    <property type="match status" value="1"/>
</dbReference>
<dbReference type="GO" id="GO:0016887">
    <property type="term" value="F:ATP hydrolysis activity"/>
    <property type="evidence" value="ECO:0007669"/>
    <property type="project" value="InterPro"/>
</dbReference>
<evidence type="ECO:0000256" key="6">
    <source>
        <dbReference type="ARBA" id="ARBA00022840"/>
    </source>
</evidence>
<feature type="domain" description="ABC transmembrane type-1" evidence="11">
    <location>
        <begin position="210"/>
        <end position="462"/>
    </location>
</feature>
<keyword evidence="3" id="KW-1003">Cell membrane</keyword>
<dbReference type="CDD" id="cd18548">
    <property type="entry name" value="ABC_6TM_Tm287_like"/>
    <property type="match status" value="1"/>
</dbReference>
<dbReference type="InterPro" id="IPR036640">
    <property type="entry name" value="ABC1_TM_sf"/>
</dbReference>
<dbReference type="Pfam" id="PF00664">
    <property type="entry name" value="ABC_membrane"/>
    <property type="match status" value="1"/>
</dbReference>
<dbReference type="SUPFAM" id="SSF90123">
    <property type="entry name" value="ABC transporter transmembrane region"/>
    <property type="match status" value="1"/>
</dbReference>
<evidence type="ECO:0000313" key="13">
    <source>
        <dbReference type="Proteomes" id="UP001321786"/>
    </source>
</evidence>
<keyword evidence="7 9" id="KW-1133">Transmembrane helix</keyword>
<keyword evidence="8 9" id="KW-0472">Membrane</keyword>
<feature type="transmembrane region" description="Helical" evidence="9">
    <location>
        <begin position="319"/>
        <end position="341"/>
    </location>
</feature>
<feature type="transmembrane region" description="Helical" evidence="9">
    <location>
        <begin position="219"/>
        <end position="241"/>
    </location>
</feature>
<dbReference type="PANTHER" id="PTHR43394">
    <property type="entry name" value="ATP-DEPENDENT PERMEASE MDL1, MITOCHONDRIAL"/>
    <property type="match status" value="1"/>
</dbReference>